<sequence>MAAAIGTPLKLDSATAAVSRPHVAKVCVELDITKELPKRMRISSVTGVKDGGFWLPIVYENLPPYCFHCRTIGHSKEDCRSRAAKAKVSKADKGKQVAVGTLPSTDSSPKQRFFENGQCSSPKSPLTVPSRPLQAAGDSAVADGPCDQVYQLALKAAQAELALLRSPDPILTPSPSAEDSFVEDSASFFKPTLLPSPTGAVSQPNSPPCAALIDSPLPSIVERNSAPTTEDPHAREFPPLTLIKTKKRGAKNRASSSVTSPPRIRSAAGSKPPLSPNG</sequence>
<dbReference type="AlphaFoldDB" id="A0A835QX26"/>
<evidence type="ECO:0000313" key="4">
    <source>
        <dbReference type="Proteomes" id="UP000639772"/>
    </source>
</evidence>
<dbReference type="InterPro" id="IPR040256">
    <property type="entry name" value="At4g02000-like"/>
</dbReference>
<dbReference type="Pfam" id="PF14392">
    <property type="entry name" value="zf-CCHC_4"/>
    <property type="match status" value="1"/>
</dbReference>
<reference evidence="3 4" key="1">
    <citation type="journal article" date="2020" name="Nat. Food">
        <title>A phased Vanilla planifolia genome enables genetic improvement of flavour and production.</title>
        <authorList>
            <person name="Hasing T."/>
            <person name="Tang H."/>
            <person name="Brym M."/>
            <person name="Khazi F."/>
            <person name="Huang T."/>
            <person name="Chambers A.H."/>
        </authorList>
    </citation>
    <scope>NUCLEOTIDE SEQUENCE [LARGE SCALE GENOMIC DNA]</scope>
    <source>
        <tissue evidence="3">Leaf</tissue>
    </source>
</reference>
<evidence type="ECO:0000256" key="1">
    <source>
        <dbReference type="SAM" id="MobiDB-lite"/>
    </source>
</evidence>
<proteinExistence type="predicted"/>
<feature type="region of interest" description="Disordered" evidence="1">
    <location>
        <begin position="218"/>
        <end position="278"/>
    </location>
</feature>
<dbReference type="EMBL" id="JADCNM010000006">
    <property type="protein sequence ID" value="KAG0477765.1"/>
    <property type="molecule type" value="Genomic_DNA"/>
</dbReference>
<protein>
    <recommendedName>
        <fullName evidence="2">Zinc knuckle CX2CX4HX4C domain-containing protein</fullName>
    </recommendedName>
</protein>
<evidence type="ECO:0000259" key="2">
    <source>
        <dbReference type="Pfam" id="PF14392"/>
    </source>
</evidence>
<feature type="region of interest" description="Disordered" evidence="1">
    <location>
        <begin position="95"/>
        <end position="139"/>
    </location>
</feature>
<evidence type="ECO:0000313" key="3">
    <source>
        <dbReference type="EMBL" id="KAG0477765.1"/>
    </source>
</evidence>
<accession>A0A835QX26</accession>
<comment type="caution">
    <text evidence="3">The sequence shown here is derived from an EMBL/GenBank/DDBJ whole genome shotgun (WGS) entry which is preliminary data.</text>
</comment>
<name>A0A835QX26_VANPL</name>
<dbReference type="InterPro" id="IPR025836">
    <property type="entry name" value="Zn_knuckle_CX2CX4HX4C"/>
</dbReference>
<organism evidence="3 4">
    <name type="scientific">Vanilla planifolia</name>
    <name type="common">Vanilla</name>
    <dbReference type="NCBI Taxonomy" id="51239"/>
    <lineage>
        <taxon>Eukaryota</taxon>
        <taxon>Viridiplantae</taxon>
        <taxon>Streptophyta</taxon>
        <taxon>Embryophyta</taxon>
        <taxon>Tracheophyta</taxon>
        <taxon>Spermatophyta</taxon>
        <taxon>Magnoliopsida</taxon>
        <taxon>Liliopsida</taxon>
        <taxon>Asparagales</taxon>
        <taxon>Orchidaceae</taxon>
        <taxon>Vanilloideae</taxon>
        <taxon>Vanilleae</taxon>
        <taxon>Vanilla</taxon>
    </lineage>
</organism>
<dbReference type="PANTHER" id="PTHR31286:SF180">
    <property type="entry name" value="OS10G0362600 PROTEIN"/>
    <property type="match status" value="1"/>
</dbReference>
<gene>
    <name evidence="3" type="ORF">HPP92_012484</name>
</gene>
<feature type="domain" description="Zinc knuckle CX2CX4HX4C" evidence="2">
    <location>
        <begin position="30"/>
        <end position="80"/>
    </location>
</feature>
<dbReference type="PANTHER" id="PTHR31286">
    <property type="entry name" value="GLYCINE-RICH CELL WALL STRUCTURAL PROTEIN 1.8-LIKE"/>
    <property type="match status" value="1"/>
</dbReference>
<dbReference type="OrthoDB" id="786311at2759"/>
<dbReference type="Proteomes" id="UP000639772">
    <property type="component" value="Chromosome 6"/>
</dbReference>